<dbReference type="GO" id="GO:0006166">
    <property type="term" value="P:purine ribonucleoside salvage"/>
    <property type="evidence" value="ECO:0007669"/>
    <property type="project" value="UniProtKB-UniRule"/>
</dbReference>
<dbReference type="GO" id="GO:0005737">
    <property type="term" value="C:cytoplasm"/>
    <property type="evidence" value="ECO:0007669"/>
    <property type="project" value="UniProtKB-SubCell"/>
</dbReference>
<dbReference type="GO" id="GO:0003999">
    <property type="term" value="F:adenine phosphoribosyltransferase activity"/>
    <property type="evidence" value="ECO:0007669"/>
    <property type="project" value="UniProtKB-UniRule"/>
</dbReference>
<evidence type="ECO:0000256" key="4">
    <source>
        <dbReference type="ARBA" id="ARBA00004659"/>
    </source>
</evidence>
<name>A0A842HEF4_9BACT</name>
<comment type="similarity">
    <text evidence="5 11">Belongs to the purine/pyrimidine phosphoribosyltransferase family.</text>
</comment>
<keyword evidence="7 11" id="KW-0963">Cytoplasm</keyword>
<comment type="caution">
    <text evidence="13">The sequence shown here is derived from an EMBL/GenBank/DDBJ whole genome shotgun (WGS) entry which is preliminary data.</text>
</comment>
<dbReference type="UniPathway" id="UPA00588">
    <property type="reaction ID" value="UER00646"/>
</dbReference>
<comment type="pathway">
    <text evidence="4 11">Purine metabolism; AMP biosynthesis via salvage pathway; AMP from adenine: step 1/1.</text>
</comment>
<sequence>MRVGSFFLEASMTEEAIKSNIRTIRDWPKPGINFRDVTTLFENADCFRAVIKSLVGWARERDLNCLAGIDARGFVLAGALAYELGLPLVLVRKKGKLPAETLSENYTLEYGQATIEVHNTDTIRGQRVLVIDDLLATGGTALAAIRLMRRLGAERVDFAAIINLSELPGQQLLHEDGIHTFALCNFNESE</sequence>
<dbReference type="GO" id="GO:0016208">
    <property type="term" value="F:AMP binding"/>
    <property type="evidence" value="ECO:0007669"/>
    <property type="project" value="TreeGrafter"/>
</dbReference>
<protein>
    <recommendedName>
        <fullName evidence="6 11">Adenine phosphoribosyltransferase</fullName>
        <shortName evidence="11">APRT</shortName>
        <ecNumber evidence="6 11">2.4.2.7</ecNumber>
    </recommendedName>
</protein>
<dbReference type="InterPro" id="IPR050054">
    <property type="entry name" value="UPRTase/APRTase"/>
</dbReference>
<evidence type="ECO:0000256" key="5">
    <source>
        <dbReference type="ARBA" id="ARBA00008391"/>
    </source>
</evidence>
<evidence type="ECO:0000256" key="11">
    <source>
        <dbReference type="HAMAP-Rule" id="MF_00004"/>
    </source>
</evidence>
<keyword evidence="14" id="KW-1185">Reference proteome</keyword>
<evidence type="ECO:0000256" key="1">
    <source>
        <dbReference type="ARBA" id="ARBA00000868"/>
    </source>
</evidence>
<comment type="catalytic activity">
    <reaction evidence="1 11">
        <text>AMP + diphosphate = 5-phospho-alpha-D-ribose 1-diphosphate + adenine</text>
        <dbReference type="Rhea" id="RHEA:16609"/>
        <dbReference type="ChEBI" id="CHEBI:16708"/>
        <dbReference type="ChEBI" id="CHEBI:33019"/>
        <dbReference type="ChEBI" id="CHEBI:58017"/>
        <dbReference type="ChEBI" id="CHEBI:456215"/>
        <dbReference type="EC" id="2.4.2.7"/>
    </reaction>
</comment>
<dbReference type="EC" id="2.4.2.7" evidence="6 11"/>
<evidence type="ECO:0000256" key="2">
    <source>
        <dbReference type="ARBA" id="ARBA00003968"/>
    </source>
</evidence>
<comment type="subcellular location">
    <subcellularLocation>
        <location evidence="3 11">Cytoplasm</location>
    </subcellularLocation>
</comment>
<evidence type="ECO:0000256" key="3">
    <source>
        <dbReference type="ARBA" id="ARBA00004496"/>
    </source>
</evidence>
<dbReference type="NCBIfam" id="TIGR01090">
    <property type="entry name" value="apt"/>
    <property type="match status" value="1"/>
</dbReference>
<keyword evidence="8 11" id="KW-0328">Glycosyltransferase</keyword>
<feature type="domain" description="Phosphoribosyltransferase" evidence="12">
    <location>
        <begin position="65"/>
        <end position="163"/>
    </location>
</feature>
<keyword evidence="10 11" id="KW-0660">Purine salvage</keyword>
<dbReference type="SUPFAM" id="SSF53271">
    <property type="entry name" value="PRTase-like"/>
    <property type="match status" value="1"/>
</dbReference>
<keyword evidence="9 11" id="KW-0808">Transferase</keyword>
<dbReference type="Pfam" id="PF00156">
    <property type="entry name" value="Pribosyltran"/>
    <property type="match status" value="1"/>
</dbReference>
<dbReference type="PANTHER" id="PTHR32315">
    <property type="entry name" value="ADENINE PHOSPHORIBOSYLTRANSFERASE"/>
    <property type="match status" value="1"/>
</dbReference>
<evidence type="ECO:0000256" key="6">
    <source>
        <dbReference type="ARBA" id="ARBA00011893"/>
    </source>
</evidence>
<organism evidence="13 14">
    <name type="scientific">Ruficoccus amylovorans</name>
    <dbReference type="NCBI Taxonomy" id="1804625"/>
    <lineage>
        <taxon>Bacteria</taxon>
        <taxon>Pseudomonadati</taxon>
        <taxon>Verrucomicrobiota</taxon>
        <taxon>Opitutia</taxon>
        <taxon>Puniceicoccales</taxon>
        <taxon>Cerasicoccaceae</taxon>
        <taxon>Ruficoccus</taxon>
    </lineage>
</organism>
<dbReference type="AlphaFoldDB" id="A0A842HEF4"/>
<comment type="function">
    <text evidence="2 11">Catalyzes a salvage reaction resulting in the formation of AMP, that is energically less costly than de novo synthesis.</text>
</comment>
<evidence type="ECO:0000256" key="10">
    <source>
        <dbReference type="ARBA" id="ARBA00022726"/>
    </source>
</evidence>
<dbReference type="NCBIfam" id="NF002636">
    <property type="entry name" value="PRK02304.1-5"/>
    <property type="match status" value="1"/>
</dbReference>
<evidence type="ECO:0000313" key="14">
    <source>
        <dbReference type="Proteomes" id="UP000546464"/>
    </source>
</evidence>
<comment type="subunit">
    <text evidence="11">Homodimer.</text>
</comment>
<dbReference type="Gene3D" id="3.40.50.2020">
    <property type="match status" value="1"/>
</dbReference>
<dbReference type="PANTHER" id="PTHR32315:SF3">
    <property type="entry name" value="ADENINE PHOSPHORIBOSYLTRANSFERASE"/>
    <property type="match status" value="1"/>
</dbReference>
<gene>
    <name evidence="11" type="primary">apt</name>
    <name evidence="13" type="ORF">H5P28_07150</name>
</gene>
<dbReference type="HAMAP" id="MF_00004">
    <property type="entry name" value="Aden_phosphoribosyltr"/>
    <property type="match status" value="1"/>
</dbReference>
<dbReference type="NCBIfam" id="NF002634">
    <property type="entry name" value="PRK02304.1-3"/>
    <property type="match status" value="1"/>
</dbReference>
<dbReference type="GO" id="GO:0002055">
    <property type="term" value="F:adenine binding"/>
    <property type="evidence" value="ECO:0007669"/>
    <property type="project" value="TreeGrafter"/>
</dbReference>
<evidence type="ECO:0000259" key="12">
    <source>
        <dbReference type="Pfam" id="PF00156"/>
    </source>
</evidence>
<proteinExistence type="inferred from homology"/>
<dbReference type="InterPro" id="IPR005764">
    <property type="entry name" value="Ade_phspho_trans"/>
</dbReference>
<evidence type="ECO:0000313" key="13">
    <source>
        <dbReference type="EMBL" id="MBC2594036.1"/>
    </source>
</evidence>
<reference evidence="13 14" key="1">
    <citation type="submission" date="2020-07" db="EMBL/GenBank/DDBJ databases">
        <authorList>
            <person name="Feng X."/>
        </authorList>
    </citation>
    <scope>NUCLEOTIDE SEQUENCE [LARGE SCALE GENOMIC DNA]</scope>
    <source>
        <strain evidence="13 14">JCM31066</strain>
    </source>
</reference>
<dbReference type="FunFam" id="3.40.50.2020:FF:000021">
    <property type="entry name" value="Adenine phosphoribosyltransferase"/>
    <property type="match status" value="1"/>
</dbReference>
<dbReference type="GO" id="GO:0044209">
    <property type="term" value="P:AMP salvage"/>
    <property type="evidence" value="ECO:0007669"/>
    <property type="project" value="UniProtKB-UniRule"/>
</dbReference>
<dbReference type="EMBL" id="JACHVB010000020">
    <property type="protein sequence ID" value="MBC2594036.1"/>
    <property type="molecule type" value="Genomic_DNA"/>
</dbReference>
<dbReference type="Proteomes" id="UP000546464">
    <property type="component" value="Unassembled WGS sequence"/>
</dbReference>
<accession>A0A842HEF4</accession>
<dbReference type="InterPro" id="IPR000836">
    <property type="entry name" value="PRTase_dom"/>
</dbReference>
<dbReference type="InterPro" id="IPR029057">
    <property type="entry name" value="PRTase-like"/>
</dbReference>
<evidence type="ECO:0000256" key="7">
    <source>
        <dbReference type="ARBA" id="ARBA00022490"/>
    </source>
</evidence>
<evidence type="ECO:0000256" key="9">
    <source>
        <dbReference type="ARBA" id="ARBA00022679"/>
    </source>
</evidence>
<dbReference type="CDD" id="cd06223">
    <property type="entry name" value="PRTases_typeI"/>
    <property type="match status" value="1"/>
</dbReference>
<evidence type="ECO:0000256" key="8">
    <source>
        <dbReference type="ARBA" id="ARBA00022676"/>
    </source>
</evidence>
<dbReference type="GO" id="GO:0006168">
    <property type="term" value="P:adenine salvage"/>
    <property type="evidence" value="ECO:0007669"/>
    <property type="project" value="InterPro"/>
</dbReference>